<name>A0ABN9W800_9DINO</name>
<protein>
    <submittedName>
        <fullName evidence="3">Uncharacterized protein</fullName>
    </submittedName>
</protein>
<organism evidence="3 4">
    <name type="scientific">Prorocentrum cordatum</name>
    <dbReference type="NCBI Taxonomy" id="2364126"/>
    <lineage>
        <taxon>Eukaryota</taxon>
        <taxon>Sar</taxon>
        <taxon>Alveolata</taxon>
        <taxon>Dinophyceae</taxon>
        <taxon>Prorocentrales</taxon>
        <taxon>Prorocentraceae</taxon>
        <taxon>Prorocentrum</taxon>
    </lineage>
</organism>
<proteinExistence type="predicted"/>
<feature type="transmembrane region" description="Helical" evidence="2">
    <location>
        <begin position="517"/>
        <end position="539"/>
    </location>
</feature>
<feature type="compositionally biased region" description="Pro residues" evidence="1">
    <location>
        <begin position="379"/>
        <end position="392"/>
    </location>
</feature>
<feature type="compositionally biased region" description="Pro residues" evidence="1">
    <location>
        <begin position="407"/>
        <end position="416"/>
    </location>
</feature>
<keyword evidence="2" id="KW-1133">Transmembrane helix</keyword>
<evidence type="ECO:0000313" key="3">
    <source>
        <dbReference type="EMBL" id="CAK0882303.1"/>
    </source>
</evidence>
<feature type="compositionally biased region" description="Low complexity" evidence="1">
    <location>
        <begin position="361"/>
        <end position="378"/>
    </location>
</feature>
<comment type="caution">
    <text evidence="3">The sequence shown here is derived from an EMBL/GenBank/DDBJ whole genome shotgun (WGS) entry which is preliminary data.</text>
</comment>
<feature type="transmembrane region" description="Helical" evidence="2">
    <location>
        <begin position="606"/>
        <end position="626"/>
    </location>
</feature>
<evidence type="ECO:0000256" key="2">
    <source>
        <dbReference type="SAM" id="Phobius"/>
    </source>
</evidence>
<keyword evidence="4" id="KW-1185">Reference proteome</keyword>
<evidence type="ECO:0000256" key="1">
    <source>
        <dbReference type="SAM" id="MobiDB-lite"/>
    </source>
</evidence>
<feature type="compositionally biased region" description="Low complexity" evidence="1">
    <location>
        <begin position="393"/>
        <end position="406"/>
    </location>
</feature>
<dbReference type="Proteomes" id="UP001189429">
    <property type="component" value="Unassembled WGS sequence"/>
</dbReference>
<keyword evidence="2" id="KW-0472">Membrane</keyword>
<accession>A0ABN9W800</accession>
<keyword evidence="2" id="KW-0812">Transmembrane</keyword>
<sequence length="801" mass="84676">MQSKAKGRVYREHRVYLDSDPGELVVPVAVFVDSAQYGGAAGAGRQRSIVTVSLINLITGQCVSAAVPKWVIDVSVGWEGGSYFDMLQFCIVRASSLLRSGVIMRDIEFLHAFCGADSPGRYMRARGRSVATFDVANDASEDIMTCAGMLWLTILCYRLMDLDTDSQSISSEVFGLDDRMEVQLDTAEEEARIRRSANVERWADTESDGEGAEPRTLLECGFVLTRRECSPWARALPRPGQLEGSAPAGGRQLNFQKSLAAAALARPLAQVGTPAPEKERESAALAAAALLARYRALQQAAPDAEPVGPGPPSGPPVLVEVAQPPAERGDPPGPPGAVEVDSPGAPAQQPTAERARPPCTEQVGEPPGPGPAEAATAEPPGPGPVEEPPGPGPVEVAFAASAAGDAPPAPPRPPGTEPVEAAPGPCPVEAAAAAAAARVHHLALVNAFARAGGRPAEEELAELLRVPTGGKRRQLQRRLGAALDSLPDPELAELMGRMAGRLRNPQKRRWQRQESSVIVVSWLLIAAVGLLLSAAIGGWSHVRQCFDRRAIATFAPAGVGWALADVCEVLAVAKIDPAMYGVISQARLLGSAAACRLILGNRQSKVQWGVLGALSLVCMAYCMVLHRRRGHPDGSKSYIVEIGRQLLLRSEMQPAPSTLRLQPRAAAQGSSRTVLRAHTDPGGRGGGSPHSIWTGSPFDAAGFMPPYGMFGVPSPGPWSHMGDPFFGYDPRLMMAGMPPPSPVDMSPRMAAMMSMASVASMQEGQTPVAGRLRDEPPGLSLPAEVPEGKITRVNWSVDIRT</sequence>
<gene>
    <name evidence="3" type="ORF">PCOR1329_LOCUS64864</name>
</gene>
<dbReference type="EMBL" id="CAUYUJ010018282">
    <property type="protein sequence ID" value="CAK0882303.1"/>
    <property type="molecule type" value="Genomic_DNA"/>
</dbReference>
<feature type="region of interest" description="Disordered" evidence="1">
    <location>
        <begin position="301"/>
        <end position="424"/>
    </location>
</feature>
<reference evidence="3" key="1">
    <citation type="submission" date="2023-10" db="EMBL/GenBank/DDBJ databases">
        <authorList>
            <person name="Chen Y."/>
            <person name="Shah S."/>
            <person name="Dougan E. K."/>
            <person name="Thang M."/>
            <person name="Chan C."/>
        </authorList>
    </citation>
    <scope>NUCLEOTIDE SEQUENCE [LARGE SCALE GENOMIC DNA]</scope>
</reference>
<evidence type="ECO:0000313" key="4">
    <source>
        <dbReference type="Proteomes" id="UP001189429"/>
    </source>
</evidence>